<keyword evidence="4 5" id="KW-0472">Membrane</keyword>
<dbReference type="Gene3D" id="1.10.287.950">
    <property type="entry name" value="Methyl-accepting chemotaxis protein"/>
    <property type="match status" value="2"/>
</dbReference>
<dbReference type="NCBIfam" id="TIGR03062">
    <property type="entry name" value="pip_yhgE_Cterm"/>
    <property type="match status" value="1"/>
</dbReference>
<dbReference type="SUPFAM" id="SSF58104">
    <property type="entry name" value="Methyl-accepting chemotaxis protein (MCP) signaling domain"/>
    <property type="match status" value="2"/>
</dbReference>
<keyword evidence="3 5" id="KW-1133">Transmembrane helix</keyword>
<keyword evidence="2 5" id="KW-0812">Transmembrane</keyword>
<feature type="domain" description="ABC-2 type transporter transmembrane" evidence="6">
    <location>
        <begin position="21"/>
        <end position="169"/>
    </location>
</feature>
<evidence type="ECO:0000256" key="3">
    <source>
        <dbReference type="ARBA" id="ARBA00022989"/>
    </source>
</evidence>
<evidence type="ECO:0000313" key="8">
    <source>
        <dbReference type="Proteomes" id="UP000746471"/>
    </source>
</evidence>
<dbReference type="Proteomes" id="UP000746471">
    <property type="component" value="Unassembled WGS sequence"/>
</dbReference>
<dbReference type="RefSeq" id="WP_213236165.1">
    <property type="nucleotide sequence ID" value="NZ_JAHBCL010000009.1"/>
</dbReference>
<feature type="transmembrane region" description="Helical" evidence="5">
    <location>
        <begin position="777"/>
        <end position="797"/>
    </location>
</feature>
<dbReference type="EMBL" id="JAHBCL010000009">
    <property type="protein sequence ID" value="MBS7526335.1"/>
    <property type="molecule type" value="Genomic_DNA"/>
</dbReference>
<feature type="transmembrane region" description="Helical" evidence="5">
    <location>
        <begin position="748"/>
        <end position="771"/>
    </location>
</feature>
<evidence type="ECO:0000256" key="1">
    <source>
        <dbReference type="ARBA" id="ARBA00004141"/>
    </source>
</evidence>
<feature type="transmembrane region" description="Helical" evidence="5">
    <location>
        <begin position="18"/>
        <end position="43"/>
    </location>
</feature>
<gene>
    <name evidence="7" type="ORF">KHM83_06570</name>
</gene>
<dbReference type="InterPro" id="IPR017501">
    <property type="entry name" value="Phage_infect_YhgE_C"/>
</dbReference>
<dbReference type="NCBIfam" id="TIGR03057">
    <property type="entry name" value="xxxLxxG_by_4"/>
    <property type="match status" value="1"/>
</dbReference>
<evidence type="ECO:0000313" key="7">
    <source>
        <dbReference type="EMBL" id="MBS7526335.1"/>
    </source>
</evidence>
<sequence length="902" mass="96206">MKVLDVIKEDYGIFKKELYIKVIIIGMLLVPLIYAGIYLGAFWDPYGKTEELAIAFVNADIGVETDDGYLNIGRDTEANLRANTDFKWVFVDDRQTALAGVDAGDYYAMIAIPEDFTKSINQIEDGELVHPSLEYVSNDKKNFIISMISKKAADNIQSEINQSILASLTASLTDGLASVQDGLISADNGAVQLNDGLLTLKLQMPKVTSGLTDLSEGSETFVDKMTDASDGAVTLKDGILTLNDQIPELQDGIQTLFEGSGIFKDKLVDVEDGIHQINDAVSVLGDTAPQLQDGVDQLADGSQQLSDGIDDLASGAGKLASAAVDIDGGAEAIDAGLASAAGASGELTDAMKMSEALMAPIYNDLNTKMTTMTTKLTQAYGIVATEYTGATLPPIQSGLGSVMAGMDTMFGTLNGSDPDALSAILQTTTLENLIRGSLAKLNGGIQSVRDAQVSGVYLMSNASRTNLTTAVSLLNDADAIVAASGDYINLVVVEEINGQVFSGLKSLDTGLAALSGGANDLSEGTSAYVESLPEFMGGFDTLQEGADSLTEGLETFQDKIPALSNGIQNLSAGTETLSNSMLKINSAETDIHDGITELYESMPALSNGVAEIADGGEELASGMQKLTDAAGTLNDGIVMLSDQMPDVEDGINQLYEGSVQLHDGLESGIADLTESTKFSAKAIQAYADEVVVLDDQDVYPVDNYGQSLSPYFDSLALWVGSLVTFVLLKFKRPKDYIEEPAKYVFGKYLTFLSISVAQSLALSTVILLIGLRPVNILGFYAFNILLSICFVAIQQLLNFTMGNAGKLLSMVLLVLQLTSANGTFPVELEPAFFQAISKFMPFTYSIIGLRELISGVQWPHMWHAILMLVLMAIVTLCTTMGIYQQMAKKQKSFTKEALNETI</sequence>
<evidence type="ECO:0000256" key="4">
    <source>
        <dbReference type="ARBA" id="ARBA00023136"/>
    </source>
</evidence>
<feature type="domain" description="ABC-2 type transporter transmembrane" evidence="6">
    <location>
        <begin position="740"/>
        <end position="877"/>
    </location>
</feature>
<proteinExistence type="predicted"/>
<dbReference type="NCBIfam" id="TIGR03061">
    <property type="entry name" value="pip_yhgE_Nterm"/>
    <property type="match status" value="1"/>
</dbReference>
<organism evidence="7 8">
    <name type="scientific">Fusibacter paucivorans</name>
    <dbReference type="NCBI Taxonomy" id="76009"/>
    <lineage>
        <taxon>Bacteria</taxon>
        <taxon>Bacillati</taxon>
        <taxon>Bacillota</taxon>
        <taxon>Clostridia</taxon>
        <taxon>Eubacteriales</taxon>
        <taxon>Eubacteriales Family XII. Incertae Sedis</taxon>
        <taxon>Fusibacter</taxon>
    </lineage>
</organism>
<dbReference type="PANTHER" id="PTHR43077:SF5">
    <property type="entry name" value="PHAGE INFECTION PROTEIN"/>
    <property type="match status" value="1"/>
</dbReference>
<evidence type="ECO:0000259" key="6">
    <source>
        <dbReference type="Pfam" id="PF12698"/>
    </source>
</evidence>
<dbReference type="InterPro" id="IPR017500">
    <property type="entry name" value="Phage_infect_YhgE_N"/>
</dbReference>
<comment type="subcellular location">
    <subcellularLocation>
        <location evidence="1">Membrane</location>
        <topology evidence="1">Multi-pass membrane protein</topology>
    </subcellularLocation>
</comment>
<name>A0ABS5PMB5_9FIRM</name>
<comment type="caution">
    <text evidence="7">The sequence shown here is derived from an EMBL/GenBank/DDBJ whole genome shotgun (WGS) entry which is preliminary data.</text>
</comment>
<dbReference type="InterPro" id="IPR013525">
    <property type="entry name" value="ABC2_TM"/>
</dbReference>
<dbReference type="Pfam" id="PF12698">
    <property type="entry name" value="ABC2_membrane_3"/>
    <property type="match status" value="2"/>
</dbReference>
<dbReference type="InterPro" id="IPR051328">
    <property type="entry name" value="T7SS_ABC-Transporter"/>
</dbReference>
<dbReference type="InterPro" id="IPR023908">
    <property type="entry name" value="xxxLxxG_rpt"/>
</dbReference>
<evidence type="ECO:0000256" key="5">
    <source>
        <dbReference type="SAM" id="Phobius"/>
    </source>
</evidence>
<accession>A0ABS5PMB5</accession>
<feature type="transmembrane region" description="Helical" evidence="5">
    <location>
        <begin position="861"/>
        <end position="883"/>
    </location>
</feature>
<reference evidence="7 8" key="1">
    <citation type="submission" date="2021-05" db="EMBL/GenBank/DDBJ databases">
        <title>Fusibacter ferrireducens sp. nov., an anaerobic, sulfur- and Fe-reducing bacterium isolated from the mangrove sediment.</title>
        <authorList>
            <person name="Qiu D."/>
        </authorList>
    </citation>
    <scope>NUCLEOTIDE SEQUENCE [LARGE SCALE GENOMIC DNA]</scope>
    <source>
        <strain evidence="7 8">DSM 12116</strain>
    </source>
</reference>
<evidence type="ECO:0000256" key="2">
    <source>
        <dbReference type="ARBA" id="ARBA00022692"/>
    </source>
</evidence>
<dbReference type="Gene3D" id="3.40.1710.10">
    <property type="entry name" value="abc type-2 transporter like domain"/>
    <property type="match status" value="1"/>
</dbReference>
<dbReference type="PANTHER" id="PTHR43077">
    <property type="entry name" value="TRANSPORT PERMEASE YVFS-RELATED"/>
    <property type="match status" value="1"/>
</dbReference>
<protein>
    <submittedName>
        <fullName evidence="7">YhgE/Pip domain-containing protein</fullName>
    </submittedName>
</protein>
<keyword evidence="8" id="KW-1185">Reference proteome</keyword>